<keyword evidence="1" id="KW-0808">Transferase</keyword>
<dbReference type="InterPro" id="IPR027597">
    <property type="entry name" value="HprK-rel_B"/>
</dbReference>
<dbReference type="NCBIfam" id="TIGR04355">
    <property type="entry name" value="HprK_rel_B"/>
    <property type="match status" value="1"/>
</dbReference>
<evidence type="ECO:0000313" key="1">
    <source>
        <dbReference type="EMBL" id="MCB5162347.1"/>
    </source>
</evidence>
<dbReference type="Proteomes" id="UP001139095">
    <property type="component" value="Unassembled WGS sequence"/>
</dbReference>
<organism evidence="1 2">
    <name type="scientific">Marinomonas algarum</name>
    <dbReference type="NCBI Taxonomy" id="2883105"/>
    <lineage>
        <taxon>Bacteria</taxon>
        <taxon>Pseudomonadati</taxon>
        <taxon>Pseudomonadota</taxon>
        <taxon>Gammaproteobacteria</taxon>
        <taxon>Oceanospirillales</taxon>
        <taxon>Oceanospirillaceae</taxon>
        <taxon>Marinomonas</taxon>
    </lineage>
</organism>
<sequence length="375" mass="41506">MIKALLNLPHVDDALSRCTNTIQLAFADLSITVHSNETMLLAGIADYYRSYLKLPTTLKLPATLKQTTAPTTALQVFAIEQDAVGEELNWLDVPREAGKQGRKEGYLDVEGGRWIKKFKTGMVFLQRPDQVVAVGPCSANVAQIINFINNQFLNHYLRQGFSLGHASGFSVKGEVTAIAAGSGGGKSTLMLRCLENPERNFLTNDRILIKKTAQGTATMGLAKLPRVNPGTLLHADRLRHILPEARQAALREMPQSELWSLEEKYDVQIEDEYGADRVCLTGHLSRLVMLDWSLNSPEPTCLERVDLATQPDVIEGLRKRPGPFYQDNEGVFADLNAIDSVAHYADELANVTVYRLTGKIDFDRAYELIAALDPA</sequence>
<reference evidence="1" key="1">
    <citation type="submission" date="2021-10" db="EMBL/GenBank/DDBJ databases">
        <title>Marinomonas pontica sp. nov., isolated from the Black Sea.</title>
        <authorList>
            <person name="Zhao L.-H."/>
            <person name="Xue J.-H."/>
        </authorList>
    </citation>
    <scope>NUCLEOTIDE SEQUENCE</scope>
    <source>
        <strain evidence="1">E8</strain>
    </source>
</reference>
<evidence type="ECO:0000313" key="2">
    <source>
        <dbReference type="Proteomes" id="UP001139095"/>
    </source>
</evidence>
<dbReference type="AlphaFoldDB" id="A0A9X1INR5"/>
<accession>A0A9X1INR5</accession>
<keyword evidence="1" id="KW-0418">Kinase</keyword>
<dbReference type="EMBL" id="JAJATW010000015">
    <property type="protein sequence ID" value="MCB5162347.1"/>
    <property type="molecule type" value="Genomic_DNA"/>
</dbReference>
<gene>
    <name evidence="1" type="ORF">LG368_10620</name>
</gene>
<protein>
    <submittedName>
        <fullName evidence="1">HprK-related kinase B</fullName>
    </submittedName>
</protein>
<comment type="caution">
    <text evidence="1">The sequence shown here is derived from an EMBL/GenBank/DDBJ whole genome shotgun (WGS) entry which is preliminary data.</text>
</comment>
<dbReference type="GO" id="GO:0016301">
    <property type="term" value="F:kinase activity"/>
    <property type="evidence" value="ECO:0007669"/>
    <property type="project" value="UniProtKB-KW"/>
</dbReference>
<dbReference type="Gene3D" id="3.40.50.300">
    <property type="entry name" value="P-loop containing nucleotide triphosphate hydrolases"/>
    <property type="match status" value="1"/>
</dbReference>
<proteinExistence type="predicted"/>
<name>A0A9X1INR5_9GAMM</name>
<dbReference type="RefSeq" id="WP_226754699.1">
    <property type="nucleotide sequence ID" value="NZ_JAJATW010000015.1"/>
</dbReference>
<dbReference type="SUPFAM" id="SSF53795">
    <property type="entry name" value="PEP carboxykinase-like"/>
    <property type="match status" value="1"/>
</dbReference>
<keyword evidence="2" id="KW-1185">Reference proteome</keyword>
<dbReference type="InterPro" id="IPR027417">
    <property type="entry name" value="P-loop_NTPase"/>
</dbReference>